<dbReference type="InterPro" id="IPR045282">
    <property type="entry name" value="At4g08330-like"/>
</dbReference>
<dbReference type="InterPro" id="IPR011057">
    <property type="entry name" value="Mss4-like_sf"/>
</dbReference>
<dbReference type="PANTHER" id="PTHR33674:SF5">
    <property type="entry name" value="METHIONINE-S-OXIDE REDUCTASE"/>
    <property type="match status" value="1"/>
</dbReference>
<proteinExistence type="predicted"/>
<dbReference type="EMBL" id="JBBPBN010000045">
    <property type="protein sequence ID" value="KAK8996263.1"/>
    <property type="molecule type" value="Genomic_DNA"/>
</dbReference>
<name>A0ABR2Q6G4_9ROSI</name>
<dbReference type="SUPFAM" id="SSF51316">
    <property type="entry name" value="Mss4-like"/>
    <property type="match status" value="1"/>
</dbReference>
<evidence type="ECO:0000313" key="2">
    <source>
        <dbReference type="Proteomes" id="UP001396334"/>
    </source>
</evidence>
<evidence type="ECO:0008006" key="3">
    <source>
        <dbReference type="Google" id="ProtNLM"/>
    </source>
</evidence>
<accession>A0ABR2Q6G4</accession>
<organism evidence="1 2">
    <name type="scientific">Hibiscus sabdariffa</name>
    <name type="common">roselle</name>
    <dbReference type="NCBI Taxonomy" id="183260"/>
    <lineage>
        <taxon>Eukaryota</taxon>
        <taxon>Viridiplantae</taxon>
        <taxon>Streptophyta</taxon>
        <taxon>Embryophyta</taxon>
        <taxon>Tracheophyta</taxon>
        <taxon>Spermatophyta</taxon>
        <taxon>Magnoliopsida</taxon>
        <taxon>eudicotyledons</taxon>
        <taxon>Gunneridae</taxon>
        <taxon>Pentapetalae</taxon>
        <taxon>rosids</taxon>
        <taxon>malvids</taxon>
        <taxon>Malvales</taxon>
        <taxon>Malvaceae</taxon>
        <taxon>Malvoideae</taxon>
        <taxon>Hibiscus</taxon>
    </lineage>
</organism>
<evidence type="ECO:0000313" key="1">
    <source>
        <dbReference type="EMBL" id="KAK8996263.1"/>
    </source>
</evidence>
<dbReference type="Gene3D" id="2.170.150.20">
    <property type="entry name" value="Peptide methionine sulfoxide reductase"/>
    <property type="match status" value="1"/>
</dbReference>
<gene>
    <name evidence="1" type="ORF">V6N11_076503</name>
</gene>
<protein>
    <recommendedName>
        <fullName evidence="3">MsrB domain-containing protein</fullName>
    </recommendedName>
</protein>
<dbReference type="Pfam" id="PF24046">
    <property type="entry name" value="At4g08330"/>
    <property type="match status" value="1"/>
</dbReference>
<dbReference type="PANTHER" id="PTHR33674">
    <property type="entry name" value="METHIONINE-S-OXIDE REDUCTASE"/>
    <property type="match status" value="1"/>
</dbReference>
<dbReference type="Proteomes" id="UP001396334">
    <property type="component" value="Unassembled WGS sequence"/>
</dbReference>
<sequence>MAYIYRCKECATDLNLRTFHLFPSDFYFEAGNHGTLSFAVIDETQFKFEKENKFKPFFETIEYWGIQRNRTKIKCNVCGKLVGHIYDDGPPLRDSPNQWILGPSQVIPRAPRYRFKIKALNITTET</sequence>
<comment type="caution">
    <text evidence="1">The sequence shown here is derived from an EMBL/GenBank/DDBJ whole genome shotgun (WGS) entry which is preliminary data.</text>
</comment>
<reference evidence="1 2" key="1">
    <citation type="journal article" date="2024" name="G3 (Bethesda)">
        <title>Genome assembly of Hibiscus sabdariffa L. provides insights into metabolisms of medicinal natural products.</title>
        <authorList>
            <person name="Kim T."/>
        </authorList>
    </citation>
    <scope>NUCLEOTIDE SEQUENCE [LARGE SCALE GENOMIC DNA]</scope>
    <source>
        <strain evidence="1">TK-2024</strain>
        <tissue evidence="1">Old leaves</tissue>
    </source>
</reference>
<keyword evidence="2" id="KW-1185">Reference proteome</keyword>